<gene>
    <name evidence="8" type="ORF">EVOR1521_LOCUS1559</name>
</gene>
<evidence type="ECO:0000313" key="8">
    <source>
        <dbReference type="EMBL" id="CAJ1371187.1"/>
    </source>
</evidence>
<dbReference type="InterPro" id="IPR004241">
    <property type="entry name" value="Atg8-like"/>
</dbReference>
<evidence type="ECO:0000256" key="4">
    <source>
        <dbReference type="ARBA" id="ARBA00023288"/>
    </source>
</evidence>
<feature type="region of interest" description="Disordered" evidence="7">
    <location>
        <begin position="1"/>
        <end position="37"/>
    </location>
</feature>
<comment type="similarity">
    <text evidence="2 6">Belongs to the ATG8 family.</text>
</comment>
<keyword evidence="6" id="KW-0072">Autophagy</keyword>
<evidence type="ECO:0000313" key="9">
    <source>
        <dbReference type="Proteomes" id="UP001178507"/>
    </source>
</evidence>
<organism evidence="8 9">
    <name type="scientific">Effrenium voratum</name>
    <dbReference type="NCBI Taxonomy" id="2562239"/>
    <lineage>
        <taxon>Eukaryota</taxon>
        <taxon>Sar</taxon>
        <taxon>Alveolata</taxon>
        <taxon>Dinophyceae</taxon>
        <taxon>Suessiales</taxon>
        <taxon>Symbiodiniaceae</taxon>
        <taxon>Effrenium</taxon>
    </lineage>
</organism>
<evidence type="ECO:0000256" key="1">
    <source>
        <dbReference type="ARBA" id="ARBA00004370"/>
    </source>
</evidence>
<keyword evidence="3" id="KW-0472">Membrane</keyword>
<feature type="lipid moiety-binding region" description="Phosphatidylserine amidated glycine; alternate" evidence="5">
    <location>
        <position position="150"/>
    </location>
</feature>
<dbReference type="SUPFAM" id="SSF54236">
    <property type="entry name" value="Ubiquitin-like"/>
    <property type="match status" value="1"/>
</dbReference>
<dbReference type="AlphaFoldDB" id="A0AA36HL94"/>
<evidence type="ECO:0000256" key="2">
    <source>
        <dbReference type="ARBA" id="ARBA00007293"/>
    </source>
</evidence>
<protein>
    <recommendedName>
        <fullName evidence="6">Autophagy-related protein</fullName>
    </recommendedName>
</protein>
<keyword evidence="4 5" id="KW-0449">Lipoprotein</keyword>
<dbReference type="Proteomes" id="UP001178507">
    <property type="component" value="Unassembled WGS sequence"/>
</dbReference>
<comment type="caution">
    <text evidence="8">The sequence shown here is derived from an EMBL/GenBank/DDBJ whole genome shotgun (WGS) entry which is preliminary data.</text>
</comment>
<evidence type="ECO:0000256" key="3">
    <source>
        <dbReference type="ARBA" id="ARBA00023136"/>
    </source>
</evidence>
<evidence type="ECO:0000256" key="7">
    <source>
        <dbReference type="SAM" id="MobiDB-lite"/>
    </source>
</evidence>
<dbReference type="PANTHER" id="PTHR10969">
    <property type="entry name" value="MICROTUBULE-ASSOCIATED PROTEINS 1A/1B LIGHT CHAIN 3-RELATED"/>
    <property type="match status" value="1"/>
</dbReference>
<accession>A0AA36HL94</accession>
<dbReference type="GO" id="GO:0006914">
    <property type="term" value="P:autophagy"/>
    <property type="evidence" value="ECO:0007669"/>
    <property type="project" value="UniProtKB-KW"/>
</dbReference>
<keyword evidence="9" id="KW-1185">Reference proteome</keyword>
<dbReference type="Pfam" id="PF02991">
    <property type="entry name" value="ATG8"/>
    <property type="match status" value="1"/>
</dbReference>
<sequence>MAESAASGAAGPTPTCQGVGESKPENPTPTPPESMIPFAKGTIPLEQEREMLMAKHPDRLPILVRPHPRSKLPQLEKEKYLVPKALTWGEFKTVIATNLAKVAEFTSKETIYLIVNEKTHRTSRTVEEIWRAETDGSLLMVTYTAENTLGRA</sequence>
<dbReference type="EMBL" id="CAUJNA010000059">
    <property type="protein sequence ID" value="CAJ1371187.1"/>
    <property type="molecule type" value="Genomic_DNA"/>
</dbReference>
<proteinExistence type="inferred from homology"/>
<evidence type="ECO:0000256" key="6">
    <source>
        <dbReference type="RuleBase" id="RU004384"/>
    </source>
</evidence>
<dbReference type="Gene3D" id="3.10.20.90">
    <property type="entry name" value="Phosphatidylinositol 3-kinase Catalytic Subunit, Chain A, domain 1"/>
    <property type="match status" value="1"/>
</dbReference>
<dbReference type="GO" id="GO:0016020">
    <property type="term" value="C:membrane"/>
    <property type="evidence" value="ECO:0007669"/>
    <property type="project" value="UniProtKB-SubCell"/>
</dbReference>
<dbReference type="InterPro" id="IPR029071">
    <property type="entry name" value="Ubiquitin-like_domsf"/>
</dbReference>
<name>A0AA36HL94_9DINO</name>
<evidence type="ECO:0000256" key="5">
    <source>
        <dbReference type="PIRSR" id="PIRSR604241-50"/>
    </source>
</evidence>
<reference evidence="8" key="1">
    <citation type="submission" date="2023-08" db="EMBL/GenBank/DDBJ databases">
        <authorList>
            <person name="Chen Y."/>
            <person name="Shah S."/>
            <person name="Dougan E. K."/>
            <person name="Thang M."/>
            <person name="Chan C."/>
        </authorList>
    </citation>
    <scope>NUCLEOTIDE SEQUENCE</scope>
</reference>
<comment type="subcellular location">
    <subcellularLocation>
        <location evidence="1">Membrane</location>
    </subcellularLocation>
</comment>